<feature type="domain" description="Integrase catalytic" evidence="1">
    <location>
        <begin position="10"/>
        <end position="197"/>
    </location>
</feature>
<sequence length="321" mass="36894">MTGQLPIERISEAPAFTAVGLDFAGPLFVKSANVQTKAYILLFTCATTRAVHLELCSSMSTNAFLMAFRRFLARRGNSEIIISDNAKSFKAADLEIHQFLDILKTNEFKDFVTTKGIDWKFIVEYAPWWGGFYERMVKAVKEPLRKILGKASLTFEELLTVLCEIEYVINMRPLTYVSNELEEPEPLTPNHFLQITRTDVHYPLHFVELTNRISNKESLSRRKRYQTTLLKQLWQKWKHQYLLQLKGAHHSKTVDVSENLKPGNVVLIEGPSKNKLLWDLAKVVETYTGRDGLVRACLLKTGKGLTIRRPVQLIYPFETEI</sequence>
<keyword evidence="3" id="KW-1185">Reference proteome</keyword>
<gene>
    <name evidence="2" type="ORF">RF55_22484</name>
</gene>
<dbReference type="PANTHER" id="PTHR47331:SF1">
    <property type="entry name" value="GAG-LIKE PROTEIN"/>
    <property type="match status" value="1"/>
</dbReference>
<dbReference type="SUPFAM" id="SSF53098">
    <property type="entry name" value="Ribonuclease H-like"/>
    <property type="match status" value="1"/>
</dbReference>
<name>A0A0J7JWP1_LASNI</name>
<evidence type="ECO:0000313" key="3">
    <source>
        <dbReference type="Proteomes" id="UP000036403"/>
    </source>
</evidence>
<dbReference type="AlphaFoldDB" id="A0A0J7JWP1"/>
<comment type="caution">
    <text evidence="2">The sequence shown here is derived from an EMBL/GenBank/DDBJ whole genome shotgun (WGS) entry which is preliminary data.</text>
</comment>
<dbReference type="OrthoDB" id="6432478at2759"/>
<dbReference type="InterPro" id="IPR001584">
    <property type="entry name" value="Integrase_cat-core"/>
</dbReference>
<evidence type="ECO:0000259" key="1">
    <source>
        <dbReference type="PROSITE" id="PS50994"/>
    </source>
</evidence>
<protein>
    <submittedName>
        <fullName evidence="2">Integrase core domain protein</fullName>
    </submittedName>
</protein>
<dbReference type="InterPro" id="IPR036397">
    <property type="entry name" value="RNaseH_sf"/>
</dbReference>
<dbReference type="PANTHER" id="PTHR47331">
    <property type="entry name" value="PHD-TYPE DOMAIN-CONTAINING PROTEIN"/>
    <property type="match status" value="1"/>
</dbReference>
<dbReference type="Pfam" id="PF18701">
    <property type="entry name" value="DUF5641"/>
    <property type="match status" value="1"/>
</dbReference>
<evidence type="ECO:0000313" key="2">
    <source>
        <dbReference type="EMBL" id="KMQ82583.1"/>
    </source>
</evidence>
<dbReference type="EMBL" id="LBMM01024402">
    <property type="protein sequence ID" value="KMQ82583.1"/>
    <property type="molecule type" value="Genomic_DNA"/>
</dbReference>
<dbReference type="GO" id="GO:0015074">
    <property type="term" value="P:DNA integration"/>
    <property type="evidence" value="ECO:0007669"/>
    <property type="project" value="InterPro"/>
</dbReference>
<reference evidence="2 3" key="1">
    <citation type="submission" date="2015-04" db="EMBL/GenBank/DDBJ databases">
        <title>Lasius niger genome sequencing.</title>
        <authorList>
            <person name="Konorov E.A."/>
            <person name="Nikitin M.A."/>
            <person name="Kirill M.V."/>
            <person name="Chang P."/>
        </authorList>
    </citation>
    <scope>NUCLEOTIDE SEQUENCE [LARGE SCALE GENOMIC DNA]</scope>
    <source>
        <tissue evidence="2">Whole</tissue>
    </source>
</reference>
<dbReference type="STRING" id="67767.A0A0J7JWP1"/>
<dbReference type="Proteomes" id="UP000036403">
    <property type="component" value="Unassembled WGS sequence"/>
</dbReference>
<dbReference type="PROSITE" id="PS50994">
    <property type="entry name" value="INTEGRASE"/>
    <property type="match status" value="1"/>
</dbReference>
<dbReference type="PaxDb" id="67767-A0A0J7JWP1"/>
<dbReference type="InterPro" id="IPR040676">
    <property type="entry name" value="DUF5641"/>
</dbReference>
<proteinExistence type="predicted"/>
<dbReference type="InterPro" id="IPR012337">
    <property type="entry name" value="RNaseH-like_sf"/>
</dbReference>
<dbReference type="Gene3D" id="3.30.420.10">
    <property type="entry name" value="Ribonuclease H-like superfamily/Ribonuclease H"/>
    <property type="match status" value="1"/>
</dbReference>
<dbReference type="GO" id="GO:0003676">
    <property type="term" value="F:nucleic acid binding"/>
    <property type="evidence" value="ECO:0007669"/>
    <property type="project" value="InterPro"/>
</dbReference>
<organism evidence="2 3">
    <name type="scientific">Lasius niger</name>
    <name type="common">Black garden ant</name>
    <dbReference type="NCBI Taxonomy" id="67767"/>
    <lineage>
        <taxon>Eukaryota</taxon>
        <taxon>Metazoa</taxon>
        <taxon>Ecdysozoa</taxon>
        <taxon>Arthropoda</taxon>
        <taxon>Hexapoda</taxon>
        <taxon>Insecta</taxon>
        <taxon>Pterygota</taxon>
        <taxon>Neoptera</taxon>
        <taxon>Endopterygota</taxon>
        <taxon>Hymenoptera</taxon>
        <taxon>Apocrita</taxon>
        <taxon>Aculeata</taxon>
        <taxon>Formicoidea</taxon>
        <taxon>Formicidae</taxon>
        <taxon>Formicinae</taxon>
        <taxon>Lasius</taxon>
        <taxon>Lasius</taxon>
    </lineage>
</organism>
<accession>A0A0J7JWP1</accession>